<dbReference type="GO" id="GO:0004416">
    <property type="term" value="F:hydroxyacylglutathione hydrolase activity"/>
    <property type="evidence" value="ECO:0007669"/>
    <property type="project" value="UniProtKB-EC"/>
</dbReference>
<dbReference type="AlphaFoldDB" id="A0A5C5XVN8"/>
<dbReference type="PANTHER" id="PTHR30619">
    <property type="entry name" value="DNA INTERNALIZATION/COMPETENCE PROTEIN COMEC/REC2"/>
    <property type="match status" value="1"/>
</dbReference>
<accession>A0A5C5XVN8</accession>
<dbReference type="EC" id="3.1.2.6" evidence="2"/>
<comment type="caution">
    <text evidence="2">The sequence shown here is derived from an EMBL/GenBank/DDBJ whole genome shotgun (WGS) entry which is preliminary data.</text>
</comment>
<dbReference type="SUPFAM" id="SSF56281">
    <property type="entry name" value="Metallo-hydrolase/oxidoreductase"/>
    <property type="match status" value="1"/>
</dbReference>
<dbReference type="EMBL" id="SJPL01000002">
    <property type="protein sequence ID" value="TWT65672.1"/>
    <property type="molecule type" value="Genomic_DNA"/>
</dbReference>
<dbReference type="Gene3D" id="3.60.15.10">
    <property type="entry name" value="Ribonuclease Z/Hydroxyacylglutathione hydrolase-like"/>
    <property type="match status" value="1"/>
</dbReference>
<name>A0A5C5XVN8_9PLAN</name>
<keyword evidence="3" id="KW-1185">Reference proteome</keyword>
<dbReference type="Proteomes" id="UP000317238">
    <property type="component" value="Unassembled WGS sequence"/>
</dbReference>
<dbReference type="InterPro" id="IPR036866">
    <property type="entry name" value="RibonucZ/Hydroxyglut_hydro"/>
</dbReference>
<sequence length="339" mass="37306">MHLGDGNWFVIDSCRFPRSKTPAAIAYLEKLKINPSSAIQSILATHWHDDHVKGLADIVRRCPQATFAMSAALEQKQFFQLVYEANESNKLVEASSTASEFADILDHFAETGRGIVAPGVFASEGTILYLGGVDESVRVQALSPSSAAITSCKTDVVAKLMTNSTTRCFRRFDPNDLSVAVQVSTPGLDLLLKADLENSDSKQLGWQAVLSSKVRTKRTSQLVKVGHHGSVNAHNDDAWSSMVAPNPLAVVTPYSRLADPLPREYDIQRIKSLTNQLYVTTWPPSSRPPRRRGVDSDVGSATKVRRARHREPGFVRVRFSIKQTPSTPTIEFYGSAKQL</sequence>
<reference evidence="2 3" key="1">
    <citation type="submission" date="2019-02" db="EMBL/GenBank/DDBJ databases">
        <title>Deep-cultivation of Planctomycetes and their phenomic and genomic characterization uncovers novel biology.</title>
        <authorList>
            <person name="Wiegand S."/>
            <person name="Jogler M."/>
            <person name="Boedeker C."/>
            <person name="Pinto D."/>
            <person name="Vollmers J."/>
            <person name="Rivas-Marin E."/>
            <person name="Kohn T."/>
            <person name="Peeters S.H."/>
            <person name="Heuer A."/>
            <person name="Rast P."/>
            <person name="Oberbeckmann S."/>
            <person name="Bunk B."/>
            <person name="Jeske O."/>
            <person name="Meyerdierks A."/>
            <person name="Storesund J.E."/>
            <person name="Kallscheuer N."/>
            <person name="Luecker S."/>
            <person name="Lage O.M."/>
            <person name="Pohl T."/>
            <person name="Merkel B.J."/>
            <person name="Hornburger P."/>
            <person name="Mueller R.-W."/>
            <person name="Bruemmer F."/>
            <person name="Labrenz M."/>
            <person name="Spormann A.M."/>
            <person name="Op Den Camp H."/>
            <person name="Overmann J."/>
            <person name="Amann R."/>
            <person name="Jetten M.S.M."/>
            <person name="Mascher T."/>
            <person name="Medema M.H."/>
            <person name="Devos D.P."/>
            <person name="Kaster A.-K."/>
            <person name="Ovreas L."/>
            <person name="Rohde M."/>
            <person name="Galperin M.Y."/>
            <person name="Jogler C."/>
        </authorList>
    </citation>
    <scope>NUCLEOTIDE SEQUENCE [LARGE SCALE GENOMIC DNA]</scope>
    <source>
        <strain evidence="2 3">Pan14r</strain>
    </source>
</reference>
<dbReference type="PANTHER" id="PTHR30619:SF1">
    <property type="entry name" value="RECOMBINATION PROTEIN 2"/>
    <property type="match status" value="1"/>
</dbReference>
<feature type="region of interest" description="Disordered" evidence="1">
    <location>
        <begin position="281"/>
        <end position="306"/>
    </location>
</feature>
<organism evidence="2 3">
    <name type="scientific">Crateriforma conspicua</name>
    <dbReference type="NCBI Taxonomy" id="2527996"/>
    <lineage>
        <taxon>Bacteria</taxon>
        <taxon>Pseudomonadati</taxon>
        <taxon>Planctomycetota</taxon>
        <taxon>Planctomycetia</taxon>
        <taxon>Planctomycetales</taxon>
        <taxon>Planctomycetaceae</taxon>
        <taxon>Crateriforma</taxon>
    </lineage>
</organism>
<keyword evidence="2" id="KW-0378">Hydrolase</keyword>
<dbReference type="InterPro" id="IPR052159">
    <property type="entry name" value="Competence_DNA_uptake"/>
</dbReference>
<evidence type="ECO:0000313" key="2">
    <source>
        <dbReference type="EMBL" id="TWT65672.1"/>
    </source>
</evidence>
<proteinExistence type="predicted"/>
<gene>
    <name evidence="2" type="primary">gloB_3</name>
    <name evidence="2" type="ORF">Pan14r_52210</name>
</gene>
<protein>
    <submittedName>
        <fullName evidence="2">Hydroxyacylglutathione hydrolase</fullName>
        <ecNumber evidence="2">3.1.2.6</ecNumber>
    </submittedName>
</protein>
<evidence type="ECO:0000313" key="3">
    <source>
        <dbReference type="Proteomes" id="UP000317238"/>
    </source>
</evidence>
<evidence type="ECO:0000256" key="1">
    <source>
        <dbReference type="SAM" id="MobiDB-lite"/>
    </source>
</evidence>